<name>A0A0F5LAD1_9HYPH</name>
<dbReference type="GO" id="GO:0016757">
    <property type="term" value="F:glycosyltransferase activity"/>
    <property type="evidence" value="ECO:0007669"/>
    <property type="project" value="InterPro"/>
</dbReference>
<evidence type="ECO:0000259" key="1">
    <source>
        <dbReference type="Pfam" id="PF00534"/>
    </source>
</evidence>
<dbReference type="SUPFAM" id="SSF53756">
    <property type="entry name" value="UDP-Glycosyltransferase/glycogen phosphorylase"/>
    <property type="match status" value="1"/>
</dbReference>
<organism evidence="3 4">
    <name type="scientific">Devosia soli</name>
    <dbReference type="NCBI Taxonomy" id="361041"/>
    <lineage>
        <taxon>Bacteria</taxon>
        <taxon>Pseudomonadati</taxon>
        <taxon>Pseudomonadota</taxon>
        <taxon>Alphaproteobacteria</taxon>
        <taxon>Hyphomicrobiales</taxon>
        <taxon>Devosiaceae</taxon>
        <taxon>Devosia</taxon>
    </lineage>
</organism>
<protein>
    <recommendedName>
        <fullName evidence="5">Glycosyl transferase family 1</fullName>
    </recommendedName>
</protein>
<dbReference type="InterPro" id="IPR028098">
    <property type="entry name" value="Glyco_trans_4-like_N"/>
</dbReference>
<dbReference type="Pfam" id="PF13477">
    <property type="entry name" value="Glyco_trans_4_2"/>
    <property type="match status" value="1"/>
</dbReference>
<dbReference type="PANTHER" id="PTHR12526:SF638">
    <property type="entry name" value="SPORE COAT PROTEIN SA"/>
    <property type="match status" value="1"/>
</dbReference>
<accession>A0A0F5LAD1</accession>
<dbReference type="RefSeq" id="WP_046142709.1">
    <property type="nucleotide sequence ID" value="NZ_LAJG01000015.1"/>
</dbReference>
<evidence type="ECO:0008006" key="5">
    <source>
        <dbReference type="Google" id="ProtNLM"/>
    </source>
</evidence>
<evidence type="ECO:0000313" key="4">
    <source>
        <dbReference type="Proteomes" id="UP000033514"/>
    </source>
</evidence>
<dbReference type="Gene3D" id="3.40.50.2000">
    <property type="entry name" value="Glycogen Phosphorylase B"/>
    <property type="match status" value="2"/>
</dbReference>
<dbReference type="OrthoDB" id="9790710at2"/>
<proteinExistence type="predicted"/>
<dbReference type="Proteomes" id="UP000033514">
    <property type="component" value="Unassembled WGS sequence"/>
</dbReference>
<gene>
    <name evidence="3" type="ORF">VW35_08930</name>
</gene>
<sequence>MVKLIFVVSEDWYFISHRLNLAARAITEGFEVVVCTRDNGQRTVIEATGARVVPFAQQRRGLNPFGLLHEAWRLSRIYQREKPDVTHHIALRSVVIGEIAAWLTRTHARVSAITGLGFLFTDEDRKSLARWVLRRVLPILLMKSEVIVQNSDDAAALTAAGVSRQRMHLIPGAGVDTVQYAPVGSTSKEALVMLASRMLWDKGVGEFVEAAKRLRHLNARFVLVGMADQNNPSCIAPEQLLAWQDDGLIEWWGHRDDMAHCLNQADVVCLPSYREGLPKVLLEAMACAKPCITTDVPGCRDAVAHGKNGLLVPAKDAAALANAIEQLLANKEIRVRMGNHGRERANNEFSAGQVTEQTFRVYHNLVTKKS</sequence>
<dbReference type="PATRIC" id="fig|361041.3.peg.1136"/>
<dbReference type="InterPro" id="IPR001296">
    <property type="entry name" value="Glyco_trans_1"/>
</dbReference>
<dbReference type="PANTHER" id="PTHR12526">
    <property type="entry name" value="GLYCOSYLTRANSFERASE"/>
    <property type="match status" value="1"/>
</dbReference>
<feature type="domain" description="Glycosyl transferase family 1" evidence="1">
    <location>
        <begin position="185"/>
        <end position="344"/>
    </location>
</feature>
<dbReference type="CDD" id="cd03808">
    <property type="entry name" value="GT4_CapM-like"/>
    <property type="match status" value="1"/>
</dbReference>
<dbReference type="Pfam" id="PF00534">
    <property type="entry name" value="Glycos_transf_1"/>
    <property type="match status" value="1"/>
</dbReference>
<comment type="caution">
    <text evidence="3">The sequence shown here is derived from an EMBL/GenBank/DDBJ whole genome shotgun (WGS) entry which is preliminary data.</text>
</comment>
<dbReference type="STRING" id="361041.VW35_08930"/>
<dbReference type="EMBL" id="LAJG01000015">
    <property type="protein sequence ID" value="KKB79303.1"/>
    <property type="molecule type" value="Genomic_DNA"/>
</dbReference>
<keyword evidence="4" id="KW-1185">Reference proteome</keyword>
<feature type="domain" description="Glycosyltransferase subfamily 4-like N-terminal" evidence="2">
    <location>
        <begin position="3"/>
        <end position="133"/>
    </location>
</feature>
<evidence type="ECO:0000313" key="3">
    <source>
        <dbReference type="EMBL" id="KKB79303.1"/>
    </source>
</evidence>
<reference evidence="3 4" key="1">
    <citation type="submission" date="2015-03" db="EMBL/GenBank/DDBJ databases">
        <authorList>
            <person name="Hassan Y.I."/>
            <person name="Lepp D."/>
            <person name="Zhou T."/>
        </authorList>
    </citation>
    <scope>NUCLEOTIDE SEQUENCE [LARGE SCALE GENOMIC DNA]</scope>
    <source>
        <strain evidence="3 4">GH2-10</strain>
    </source>
</reference>
<evidence type="ECO:0000259" key="2">
    <source>
        <dbReference type="Pfam" id="PF13477"/>
    </source>
</evidence>
<dbReference type="AlphaFoldDB" id="A0A0F5LAD1"/>